<proteinExistence type="predicted"/>
<gene>
    <name evidence="2" type="ORF">GCM10008024_14590</name>
    <name evidence="3" type="ORF">SAMN05444006_106148</name>
</gene>
<evidence type="ECO:0000259" key="1">
    <source>
        <dbReference type="Pfam" id="PF01370"/>
    </source>
</evidence>
<dbReference type="InterPro" id="IPR001509">
    <property type="entry name" value="Epimerase_deHydtase"/>
</dbReference>
<dbReference type="EMBL" id="FNOB01000006">
    <property type="protein sequence ID" value="SDW74900.1"/>
    <property type="molecule type" value="Genomic_DNA"/>
</dbReference>
<keyword evidence="4" id="KW-1185">Reference proteome</keyword>
<dbReference type="Proteomes" id="UP000199541">
    <property type="component" value="Unassembled WGS sequence"/>
</dbReference>
<dbReference type="AlphaFoldDB" id="A0AAN4UQM3"/>
<dbReference type="Gene3D" id="3.90.25.10">
    <property type="entry name" value="UDP-galactose 4-epimerase, domain 1"/>
    <property type="match status" value="1"/>
</dbReference>
<evidence type="ECO:0000313" key="2">
    <source>
        <dbReference type="EMBL" id="GHE00942.1"/>
    </source>
</evidence>
<reference evidence="2" key="1">
    <citation type="journal article" date="2014" name="Int. J. Syst. Evol. Microbiol.">
        <title>Complete genome sequence of Corynebacterium casei LMG S-19264T (=DSM 44701T), isolated from a smear-ripened cheese.</title>
        <authorList>
            <consortium name="US DOE Joint Genome Institute (JGI-PGF)"/>
            <person name="Walter F."/>
            <person name="Albersmeier A."/>
            <person name="Kalinowski J."/>
            <person name="Ruckert C."/>
        </authorList>
    </citation>
    <scope>NUCLEOTIDE SEQUENCE</scope>
    <source>
        <strain evidence="2">CGMCC 1.10859</strain>
    </source>
</reference>
<dbReference type="EMBL" id="BNAB01000005">
    <property type="protein sequence ID" value="GHE00942.1"/>
    <property type="molecule type" value="Genomic_DNA"/>
</dbReference>
<protein>
    <submittedName>
        <fullName evidence="3">dTDP-6-deoxy-L-talose 4-dehydrogenase (NAD+)</fullName>
    </submittedName>
</protein>
<evidence type="ECO:0000313" key="5">
    <source>
        <dbReference type="Proteomes" id="UP000634647"/>
    </source>
</evidence>
<organism evidence="2 5">
    <name type="scientific">Allgaiera indica</name>
    <dbReference type="NCBI Taxonomy" id="765699"/>
    <lineage>
        <taxon>Bacteria</taxon>
        <taxon>Pseudomonadati</taxon>
        <taxon>Pseudomonadota</taxon>
        <taxon>Alphaproteobacteria</taxon>
        <taxon>Rhodobacterales</taxon>
        <taxon>Paracoccaceae</taxon>
        <taxon>Allgaiera</taxon>
    </lineage>
</organism>
<dbReference type="PANTHER" id="PTHR43245:SF13">
    <property type="entry name" value="UDP-D-APIOSE_UDP-D-XYLOSE SYNTHASE 2"/>
    <property type="match status" value="1"/>
</dbReference>
<sequence length="278" mass="29498">MSRAVCLTGATGFVGRHVMAALADTRPLRAVVRPGQEGGLREGVTPIATPALFAETEEWWARALSGTDTLIHLAWIATPGEYLASPLNHHCLCGTLAMARGAARAGVRRVIGIGTCFEYAMIGRPLAVTVPLDPKTPYAGAKAAAFHALSGWFAGTDASFAWCRLFHLHGAGEDPRRLVPFLHARLSAGEPVEMTAGSQVRDFMDVAEAGRMIADVALGGMTGAVNICTGRPVTVRALAERIADGYGRRDLLRFGARLENLFDPPHVVGVPLQAEALP</sequence>
<name>A0AAN4UQM3_9RHOB</name>
<dbReference type="RefSeq" id="WP_035843765.1">
    <property type="nucleotide sequence ID" value="NZ_BNAB01000005.1"/>
</dbReference>
<feature type="domain" description="NAD-dependent epimerase/dehydratase" evidence="1">
    <location>
        <begin position="5"/>
        <end position="214"/>
    </location>
</feature>
<dbReference type="Gene3D" id="3.40.50.720">
    <property type="entry name" value="NAD(P)-binding Rossmann-like Domain"/>
    <property type="match status" value="1"/>
</dbReference>
<dbReference type="PANTHER" id="PTHR43245">
    <property type="entry name" value="BIFUNCTIONAL POLYMYXIN RESISTANCE PROTEIN ARNA"/>
    <property type="match status" value="1"/>
</dbReference>
<dbReference type="Proteomes" id="UP000634647">
    <property type="component" value="Unassembled WGS sequence"/>
</dbReference>
<evidence type="ECO:0000313" key="4">
    <source>
        <dbReference type="Proteomes" id="UP000199541"/>
    </source>
</evidence>
<evidence type="ECO:0000313" key="3">
    <source>
        <dbReference type="EMBL" id="SDW74900.1"/>
    </source>
</evidence>
<dbReference type="SUPFAM" id="SSF51735">
    <property type="entry name" value="NAD(P)-binding Rossmann-fold domains"/>
    <property type="match status" value="1"/>
</dbReference>
<dbReference type="Pfam" id="PF01370">
    <property type="entry name" value="Epimerase"/>
    <property type="match status" value="1"/>
</dbReference>
<accession>A0AAN4UQM3</accession>
<dbReference type="InterPro" id="IPR036291">
    <property type="entry name" value="NAD(P)-bd_dom_sf"/>
</dbReference>
<dbReference type="InterPro" id="IPR050177">
    <property type="entry name" value="Lipid_A_modif_metabolic_enz"/>
</dbReference>
<reference evidence="2" key="3">
    <citation type="submission" date="2023-06" db="EMBL/GenBank/DDBJ databases">
        <authorList>
            <person name="Sun Q."/>
            <person name="Zhou Y."/>
        </authorList>
    </citation>
    <scope>NUCLEOTIDE SEQUENCE</scope>
    <source>
        <strain evidence="2">CGMCC 1.10859</strain>
    </source>
</reference>
<reference evidence="3 4" key="2">
    <citation type="submission" date="2016-10" db="EMBL/GenBank/DDBJ databases">
        <authorList>
            <person name="Varghese N."/>
            <person name="Submissions S."/>
        </authorList>
    </citation>
    <scope>NUCLEOTIDE SEQUENCE [LARGE SCALE GENOMIC DNA]</scope>
    <source>
        <strain evidence="3 4">DSM 24802</strain>
    </source>
</reference>
<comment type="caution">
    <text evidence="2">The sequence shown here is derived from an EMBL/GenBank/DDBJ whole genome shotgun (WGS) entry which is preliminary data.</text>
</comment>